<reference evidence="1" key="1">
    <citation type="submission" date="2022-10" db="EMBL/GenBank/DDBJ databases">
        <title>Puccinia triticina Genome sequencing and assembly.</title>
        <authorList>
            <person name="Li C."/>
        </authorList>
    </citation>
    <scope>NUCLEOTIDE SEQUENCE</scope>
    <source>
        <strain evidence="1">Pt15</strain>
    </source>
</reference>
<accession>A0ABY7D693</accession>
<dbReference type="Proteomes" id="UP001164743">
    <property type="component" value="Chromosome 17A"/>
</dbReference>
<proteinExistence type="predicted"/>
<dbReference type="GeneID" id="77805462"/>
<protein>
    <submittedName>
        <fullName evidence="1">Uncharacterized protein</fullName>
    </submittedName>
</protein>
<name>A0ABY7D693_9BASI</name>
<evidence type="ECO:0000313" key="1">
    <source>
        <dbReference type="EMBL" id="WAQ92583.1"/>
    </source>
</evidence>
<dbReference type="RefSeq" id="XP_053028138.1">
    <property type="nucleotide sequence ID" value="XM_053164568.1"/>
</dbReference>
<evidence type="ECO:0000313" key="2">
    <source>
        <dbReference type="Proteomes" id="UP001164743"/>
    </source>
</evidence>
<keyword evidence="2" id="KW-1185">Reference proteome</keyword>
<sequence length="121" mass="13622">MEDEKDEDEGGCEVDEEGERMRIGWDGAAVEFFVAGRRAPLEARRLFADGHRQSLARCTFRGRSLPERPEASSAKRSWWTDVEAHHPGGLALWPSAEDWPLQYPDGLKGASSDANRVKMQH</sequence>
<gene>
    <name evidence="1" type="ORF">PtA15_17A64</name>
</gene>
<dbReference type="EMBL" id="CP110437">
    <property type="protein sequence ID" value="WAQ92583.1"/>
    <property type="molecule type" value="Genomic_DNA"/>
</dbReference>
<organism evidence="1 2">
    <name type="scientific">Puccinia triticina</name>
    <dbReference type="NCBI Taxonomy" id="208348"/>
    <lineage>
        <taxon>Eukaryota</taxon>
        <taxon>Fungi</taxon>
        <taxon>Dikarya</taxon>
        <taxon>Basidiomycota</taxon>
        <taxon>Pucciniomycotina</taxon>
        <taxon>Pucciniomycetes</taxon>
        <taxon>Pucciniales</taxon>
        <taxon>Pucciniaceae</taxon>
        <taxon>Puccinia</taxon>
    </lineage>
</organism>